<dbReference type="OrthoDB" id="66881at2759"/>
<proteinExistence type="predicted"/>
<comment type="cofactor">
    <cofactor evidence="1">
        <name>FAD</name>
        <dbReference type="ChEBI" id="CHEBI:57692"/>
    </cofactor>
</comment>
<protein>
    <recommendedName>
        <fullName evidence="9">FAD-containing monooxygenase EthA</fullName>
    </recommendedName>
</protein>
<name>A0A0F7ZHR5_9HYPO</name>
<dbReference type="GO" id="GO:0004499">
    <property type="term" value="F:N,N-dimethylaniline monooxygenase activity"/>
    <property type="evidence" value="ECO:0007669"/>
    <property type="project" value="InterPro"/>
</dbReference>
<dbReference type="InterPro" id="IPR051820">
    <property type="entry name" value="FAD-binding_MO"/>
</dbReference>
<evidence type="ECO:0000256" key="4">
    <source>
        <dbReference type="ARBA" id="ARBA00023002"/>
    </source>
</evidence>
<keyword evidence="5" id="KW-0503">Monooxygenase</keyword>
<dbReference type="Proteomes" id="UP000054481">
    <property type="component" value="Unassembled WGS sequence"/>
</dbReference>
<dbReference type="GO" id="GO:0050661">
    <property type="term" value="F:NADP binding"/>
    <property type="evidence" value="ECO:0007669"/>
    <property type="project" value="InterPro"/>
</dbReference>
<dbReference type="PANTHER" id="PTHR43872:SF1">
    <property type="entry name" value="MONOOXYGENASE, PUTATIVE (AFU_ORTHOLOGUE AFUA_8G02570)-RELATED"/>
    <property type="match status" value="1"/>
</dbReference>
<keyword evidence="4" id="KW-0560">Oxidoreductase</keyword>
<gene>
    <name evidence="7" type="ORF">HIM_07485</name>
</gene>
<dbReference type="PRINTS" id="PR00411">
    <property type="entry name" value="PNDRDTASEI"/>
</dbReference>
<dbReference type="Pfam" id="PF00743">
    <property type="entry name" value="FMO-like"/>
    <property type="match status" value="1"/>
</dbReference>
<dbReference type="Pfam" id="PF13450">
    <property type="entry name" value="NAD_binding_8"/>
    <property type="match status" value="1"/>
</dbReference>
<evidence type="ECO:0000256" key="6">
    <source>
        <dbReference type="SAM" id="Phobius"/>
    </source>
</evidence>
<dbReference type="InterPro" id="IPR020946">
    <property type="entry name" value="Flavin_mOase-like"/>
</dbReference>
<evidence type="ECO:0000256" key="5">
    <source>
        <dbReference type="ARBA" id="ARBA00023033"/>
    </source>
</evidence>
<evidence type="ECO:0000256" key="3">
    <source>
        <dbReference type="ARBA" id="ARBA00022827"/>
    </source>
</evidence>
<sequence>MSNMLDVIIIGAGISGINAAYRIHSQPAPNKTTYAILEARHCIGGTWDLFRYPGIRSDSDMFTFGLEWSPWPRPETLAAGADIRHYLQQSADSAGISQHIRYNHRVVAANWVAADGCWELTVRVAKDGEVGEDTVLRSRFLLLGTGYYDYEQPLEAHIPGLADFKGKVIHPQFWPEDYDYTGKDVVVIGSGATAVTIAPSMAPRARHVTMLQRSPTYIYPVPRFGAFAALLGILLPAALLGILLPAALARQLNRLLWILRGYLMVFFCRTFPGVAKSAIRRKNLTLLPPDVAWDPHFKPRYNPWEQRLCASQDGDFFAAMRSGKVSVATDTIAAVTATEIKLASGAVLHPDVIITATGLKLKFGGGIRFTKDGVPFDVSQKFVWKSTMIQDLPNLFLFVGYENASWTLGADCAAHLLVRLMAELRSKSATVAVPHVEDPAAMEARPLLSLSSTYIRRNAGSLPKAGTGVWRPRSHYLADMYAARWGDIKTGLLIK</sequence>
<evidence type="ECO:0000256" key="2">
    <source>
        <dbReference type="ARBA" id="ARBA00022630"/>
    </source>
</evidence>
<keyword evidence="6" id="KW-1133">Transmembrane helix</keyword>
<dbReference type="PANTHER" id="PTHR43872">
    <property type="entry name" value="MONOOXYGENASE, PUTATIVE (AFU_ORTHOLOGUE AFUA_8G02570)-RELATED"/>
    <property type="match status" value="1"/>
</dbReference>
<evidence type="ECO:0008006" key="9">
    <source>
        <dbReference type="Google" id="ProtNLM"/>
    </source>
</evidence>
<evidence type="ECO:0000313" key="7">
    <source>
        <dbReference type="EMBL" id="KJZ73101.1"/>
    </source>
</evidence>
<organism evidence="7 8">
    <name type="scientific">Hirsutella minnesotensis 3608</name>
    <dbReference type="NCBI Taxonomy" id="1043627"/>
    <lineage>
        <taxon>Eukaryota</taxon>
        <taxon>Fungi</taxon>
        <taxon>Dikarya</taxon>
        <taxon>Ascomycota</taxon>
        <taxon>Pezizomycotina</taxon>
        <taxon>Sordariomycetes</taxon>
        <taxon>Hypocreomycetidae</taxon>
        <taxon>Hypocreales</taxon>
        <taxon>Ophiocordycipitaceae</taxon>
        <taxon>Hirsutella</taxon>
    </lineage>
</organism>
<evidence type="ECO:0000256" key="1">
    <source>
        <dbReference type="ARBA" id="ARBA00001974"/>
    </source>
</evidence>
<keyword evidence="6" id="KW-0472">Membrane</keyword>
<feature type="transmembrane region" description="Helical" evidence="6">
    <location>
        <begin position="224"/>
        <end position="248"/>
    </location>
</feature>
<dbReference type="GO" id="GO:0050660">
    <property type="term" value="F:flavin adenine dinucleotide binding"/>
    <property type="evidence" value="ECO:0007669"/>
    <property type="project" value="InterPro"/>
</dbReference>
<dbReference type="AlphaFoldDB" id="A0A0F7ZHR5"/>
<reference evidence="7 8" key="1">
    <citation type="journal article" date="2014" name="Genome Biol. Evol.">
        <title>Comparative genomics and transcriptomics analyses reveal divergent lifestyle features of nematode endoparasitic fungus Hirsutella minnesotensis.</title>
        <authorList>
            <person name="Lai Y."/>
            <person name="Liu K."/>
            <person name="Zhang X."/>
            <person name="Zhang X."/>
            <person name="Li K."/>
            <person name="Wang N."/>
            <person name="Shu C."/>
            <person name="Wu Y."/>
            <person name="Wang C."/>
            <person name="Bushley K.E."/>
            <person name="Xiang M."/>
            <person name="Liu X."/>
        </authorList>
    </citation>
    <scope>NUCLEOTIDE SEQUENCE [LARGE SCALE GENOMIC DNA]</scope>
    <source>
        <strain evidence="7 8">3608</strain>
    </source>
</reference>
<feature type="transmembrane region" description="Helical" evidence="6">
    <location>
        <begin position="255"/>
        <end position="275"/>
    </location>
</feature>
<dbReference type="Gene3D" id="3.50.50.60">
    <property type="entry name" value="FAD/NAD(P)-binding domain"/>
    <property type="match status" value="2"/>
</dbReference>
<keyword evidence="6" id="KW-0812">Transmembrane</keyword>
<keyword evidence="8" id="KW-1185">Reference proteome</keyword>
<accession>A0A0F7ZHR5</accession>
<dbReference type="SUPFAM" id="SSF51905">
    <property type="entry name" value="FAD/NAD(P)-binding domain"/>
    <property type="match status" value="1"/>
</dbReference>
<keyword evidence="3" id="KW-0274">FAD</keyword>
<keyword evidence="2" id="KW-0285">Flavoprotein</keyword>
<evidence type="ECO:0000313" key="8">
    <source>
        <dbReference type="Proteomes" id="UP000054481"/>
    </source>
</evidence>
<dbReference type="EMBL" id="KQ030538">
    <property type="protein sequence ID" value="KJZ73101.1"/>
    <property type="molecule type" value="Genomic_DNA"/>
</dbReference>
<dbReference type="InterPro" id="IPR036188">
    <property type="entry name" value="FAD/NAD-bd_sf"/>
</dbReference>